<proteinExistence type="predicted"/>
<reference evidence="2" key="1">
    <citation type="submission" date="2014-12" db="EMBL/GenBank/DDBJ databases">
        <title>Insight into the proteome of Arion vulgaris.</title>
        <authorList>
            <person name="Aradska J."/>
            <person name="Bulat T."/>
            <person name="Smidak R."/>
            <person name="Sarate P."/>
            <person name="Gangsoo J."/>
            <person name="Sialana F."/>
            <person name="Bilban M."/>
            <person name="Lubec G."/>
        </authorList>
    </citation>
    <scope>NUCLEOTIDE SEQUENCE</scope>
    <source>
        <tissue evidence="2">Skin</tissue>
    </source>
</reference>
<name>A0A0B6YR60_9EUPU</name>
<evidence type="ECO:0000313" key="2">
    <source>
        <dbReference type="EMBL" id="CEK58764.1"/>
    </source>
</evidence>
<dbReference type="EMBL" id="HACG01011899">
    <property type="protein sequence ID" value="CEK58764.1"/>
    <property type="molecule type" value="Transcribed_RNA"/>
</dbReference>
<feature type="compositionally biased region" description="Basic and acidic residues" evidence="1">
    <location>
        <begin position="162"/>
        <end position="172"/>
    </location>
</feature>
<accession>A0A0B6YR60</accession>
<sequence>RTTAGDTCLNDLTSQVTPSNCSVSQTPTPRTSSKSNLLNRLQALELPDVPSLNGTPKDIICLDDVLLPVVVLKPGLIKLMGRLAQHSKKTPTPVQTVTASIHDVEQQKLSTDCPVAETQIDVVCPISKLDQLKQQLGIGMRKKRAEAHHRRLQMFALENEEGFEKETERSNTDDEEEEEMTEGSETED</sequence>
<feature type="region of interest" description="Disordered" evidence="1">
    <location>
        <begin position="155"/>
        <end position="188"/>
    </location>
</feature>
<evidence type="ECO:0000256" key="1">
    <source>
        <dbReference type="SAM" id="MobiDB-lite"/>
    </source>
</evidence>
<feature type="non-terminal residue" evidence="2">
    <location>
        <position position="188"/>
    </location>
</feature>
<dbReference type="AlphaFoldDB" id="A0A0B6YR60"/>
<protein>
    <submittedName>
        <fullName evidence="2">Uncharacterized protein</fullName>
    </submittedName>
</protein>
<gene>
    <name evidence="2" type="primary">ORF34125</name>
</gene>
<feature type="region of interest" description="Disordered" evidence="1">
    <location>
        <begin position="16"/>
        <end position="35"/>
    </location>
</feature>
<feature type="compositionally biased region" description="Acidic residues" evidence="1">
    <location>
        <begin position="173"/>
        <end position="188"/>
    </location>
</feature>
<organism evidence="2">
    <name type="scientific">Arion vulgaris</name>
    <dbReference type="NCBI Taxonomy" id="1028688"/>
    <lineage>
        <taxon>Eukaryota</taxon>
        <taxon>Metazoa</taxon>
        <taxon>Spiralia</taxon>
        <taxon>Lophotrochozoa</taxon>
        <taxon>Mollusca</taxon>
        <taxon>Gastropoda</taxon>
        <taxon>Heterobranchia</taxon>
        <taxon>Euthyneura</taxon>
        <taxon>Panpulmonata</taxon>
        <taxon>Eupulmonata</taxon>
        <taxon>Stylommatophora</taxon>
        <taxon>Helicina</taxon>
        <taxon>Arionoidea</taxon>
        <taxon>Arionidae</taxon>
        <taxon>Arion</taxon>
    </lineage>
</organism>
<feature type="non-terminal residue" evidence="2">
    <location>
        <position position="1"/>
    </location>
</feature>